<dbReference type="InterPro" id="IPR021005">
    <property type="entry name" value="Znf_CGNR"/>
</dbReference>
<dbReference type="PANTHER" id="PTHR35525">
    <property type="entry name" value="BLL6575 PROTEIN"/>
    <property type="match status" value="1"/>
</dbReference>
<dbReference type="EMBL" id="DSIY01000119">
    <property type="protein sequence ID" value="HEG90795.1"/>
    <property type="molecule type" value="Genomic_DNA"/>
</dbReference>
<evidence type="ECO:0000259" key="2">
    <source>
        <dbReference type="Pfam" id="PF11706"/>
    </source>
</evidence>
<gene>
    <name evidence="3" type="ORF">ENP34_05050</name>
</gene>
<dbReference type="Pfam" id="PF07336">
    <property type="entry name" value="ABATE"/>
    <property type="match status" value="1"/>
</dbReference>
<reference evidence="3" key="1">
    <citation type="journal article" date="2020" name="mSystems">
        <title>Genome- and Community-Level Interaction Insights into Carbon Utilization and Element Cycling Functions of Hydrothermarchaeota in Hydrothermal Sediment.</title>
        <authorList>
            <person name="Zhou Z."/>
            <person name="Liu Y."/>
            <person name="Xu W."/>
            <person name="Pan J."/>
            <person name="Luo Z.H."/>
            <person name="Li M."/>
        </authorList>
    </citation>
    <scope>NUCLEOTIDE SEQUENCE [LARGE SCALE GENOMIC DNA]</scope>
    <source>
        <strain evidence="3">SpSt-210</strain>
    </source>
</reference>
<evidence type="ECO:0000313" key="3">
    <source>
        <dbReference type="EMBL" id="HEG90795.1"/>
    </source>
</evidence>
<dbReference type="InterPro" id="IPR023286">
    <property type="entry name" value="ABATE_dom_sf"/>
</dbReference>
<dbReference type="PANTHER" id="PTHR35525:SF3">
    <property type="entry name" value="BLL6575 PROTEIN"/>
    <property type="match status" value="1"/>
</dbReference>
<dbReference type="AlphaFoldDB" id="A0A831T964"/>
<sequence>MYVVDVHPPDSGNLALAFANTADWHASAQPVETLTSYEALLDWGERIGLLDATSAALLHESAQRDPAAARAALARAIELRESIYRIFAAIAHRRPPDTADLDLLNAALGEAAHHLRIARVGELFTWGWADWGEMLDCLLWPIARAAAELLVSGELDRVRACANPPCGWLFIDRSRNRSRRWCDMRSCGNRMKARRHYQRKKQAASRATTEQLAPPSEPA</sequence>
<dbReference type="Gene3D" id="1.10.3300.10">
    <property type="entry name" value="Jann2411-like domain"/>
    <property type="match status" value="1"/>
</dbReference>
<organism evidence="3">
    <name type="scientific">Thermorudis peleae</name>
    <dbReference type="NCBI Taxonomy" id="1382356"/>
    <lineage>
        <taxon>Bacteria</taxon>
        <taxon>Pseudomonadati</taxon>
        <taxon>Thermomicrobiota</taxon>
        <taxon>Thermomicrobia</taxon>
        <taxon>Thermomicrobia incertae sedis</taxon>
        <taxon>Thermorudis</taxon>
    </lineage>
</organism>
<feature type="region of interest" description="Disordered" evidence="1">
    <location>
        <begin position="193"/>
        <end position="219"/>
    </location>
</feature>
<feature type="domain" description="Zinc finger CGNR" evidence="2">
    <location>
        <begin position="157"/>
        <end position="200"/>
    </location>
</feature>
<protein>
    <recommendedName>
        <fullName evidence="2">Zinc finger CGNR domain-containing protein</fullName>
    </recommendedName>
</protein>
<accession>A0A831T964</accession>
<evidence type="ECO:0000256" key="1">
    <source>
        <dbReference type="SAM" id="MobiDB-lite"/>
    </source>
</evidence>
<dbReference type="Pfam" id="PF11706">
    <property type="entry name" value="zf-CGNR"/>
    <property type="match status" value="1"/>
</dbReference>
<proteinExistence type="predicted"/>
<comment type="caution">
    <text evidence="3">The sequence shown here is derived from an EMBL/GenBank/DDBJ whole genome shotgun (WGS) entry which is preliminary data.</text>
</comment>
<dbReference type="InterPro" id="IPR010852">
    <property type="entry name" value="ABATE"/>
</dbReference>
<feature type="compositionally biased region" description="Basic residues" evidence="1">
    <location>
        <begin position="193"/>
        <end position="203"/>
    </location>
</feature>
<name>A0A831T964_9BACT</name>
<dbReference type="SUPFAM" id="SSF160904">
    <property type="entry name" value="Jann2411-like"/>
    <property type="match status" value="1"/>
</dbReference>